<evidence type="ECO:0000256" key="4">
    <source>
        <dbReference type="SAM" id="MobiDB-lite"/>
    </source>
</evidence>
<reference evidence="5 6" key="1">
    <citation type="journal article" date="2013" name="Genome Biol.">
        <title>Genome of Acanthamoeba castellanii highlights extensive lateral gene transfer and early evolution of tyrosine kinase signaling.</title>
        <authorList>
            <person name="Clarke M."/>
            <person name="Lohan A.J."/>
            <person name="Liu B."/>
            <person name="Lagkouvardos I."/>
            <person name="Roy S."/>
            <person name="Zafar N."/>
            <person name="Bertelli C."/>
            <person name="Schilde C."/>
            <person name="Kianianmomeni A."/>
            <person name="Burglin T.R."/>
            <person name="Frech C."/>
            <person name="Turcotte B."/>
            <person name="Kopec K.O."/>
            <person name="Synnott J.M."/>
            <person name="Choo C."/>
            <person name="Paponov I."/>
            <person name="Finkler A."/>
            <person name="Soon Heng Tan C."/>
            <person name="Hutchins A.P."/>
            <person name="Weinmeier T."/>
            <person name="Rattei T."/>
            <person name="Chu J.S."/>
            <person name="Gimenez G."/>
            <person name="Irimia M."/>
            <person name="Rigden D.J."/>
            <person name="Fitzpatrick D.A."/>
            <person name="Lorenzo-Morales J."/>
            <person name="Bateman A."/>
            <person name="Chiu C.H."/>
            <person name="Tang P."/>
            <person name="Hegemann P."/>
            <person name="Fromm H."/>
            <person name="Raoult D."/>
            <person name="Greub G."/>
            <person name="Miranda-Saavedra D."/>
            <person name="Chen N."/>
            <person name="Nash P."/>
            <person name="Ginger M.L."/>
            <person name="Horn M."/>
            <person name="Schaap P."/>
            <person name="Caler L."/>
            <person name="Loftus B."/>
        </authorList>
    </citation>
    <scope>NUCLEOTIDE SEQUENCE [LARGE SCALE GENOMIC DNA]</scope>
    <source>
        <strain evidence="5 6">Neff</strain>
    </source>
</reference>
<feature type="compositionally biased region" description="Low complexity" evidence="4">
    <location>
        <begin position="80"/>
        <end position="93"/>
    </location>
</feature>
<evidence type="ECO:0000313" key="5">
    <source>
        <dbReference type="EMBL" id="ELR21311.1"/>
    </source>
</evidence>
<dbReference type="SMART" id="SM00320">
    <property type="entry name" value="WD40"/>
    <property type="match status" value="7"/>
</dbReference>
<protein>
    <submittedName>
        <fullName evidence="5">WD repeat domain 5B, putative</fullName>
    </submittedName>
</protein>
<dbReference type="InterPro" id="IPR001680">
    <property type="entry name" value="WD40_rpt"/>
</dbReference>
<dbReference type="Proteomes" id="UP000011083">
    <property type="component" value="Unassembled WGS sequence"/>
</dbReference>
<feature type="compositionally biased region" description="Basic residues" evidence="4">
    <location>
        <begin position="62"/>
        <end position="71"/>
    </location>
</feature>
<gene>
    <name evidence="5" type="ORF">ACA1_182120</name>
</gene>
<dbReference type="OrthoDB" id="6262491at2759"/>
<dbReference type="STRING" id="1257118.L8HA46"/>
<dbReference type="PANTHER" id="PTHR19879:SF9">
    <property type="entry name" value="TRANSCRIPTION INITIATION FACTOR TFIID SUBUNIT 5"/>
    <property type="match status" value="1"/>
</dbReference>
<feature type="compositionally biased region" description="Basic and acidic residues" evidence="4">
    <location>
        <begin position="11"/>
        <end position="21"/>
    </location>
</feature>
<dbReference type="PRINTS" id="PR00320">
    <property type="entry name" value="GPROTEINBRPT"/>
</dbReference>
<dbReference type="RefSeq" id="XP_004345855.1">
    <property type="nucleotide sequence ID" value="XM_004345805.1"/>
</dbReference>
<accession>L8HA46</accession>
<dbReference type="GeneID" id="14922200"/>
<evidence type="ECO:0000256" key="2">
    <source>
        <dbReference type="ARBA" id="ARBA00022737"/>
    </source>
</evidence>
<dbReference type="InterPro" id="IPR015943">
    <property type="entry name" value="WD40/YVTN_repeat-like_dom_sf"/>
</dbReference>
<feature type="region of interest" description="Disordered" evidence="4">
    <location>
        <begin position="1"/>
        <end position="21"/>
    </location>
</feature>
<feature type="repeat" description="WD" evidence="3">
    <location>
        <begin position="180"/>
        <end position="221"/>
    </location>
</feature>
<dbReference type="AlphaFoldDB" id="L8HA46"/>
<dbReference type="OMA" id="VQEHDYR"/>
<dbReference type="SUPFAM" id="SSF50978">
    <property type="entry name" value="WD40 repeat-like"/>
    <property type="match status" value="1"/>
</dbReference>
<feature type="repeat" description="WD" evidence="3">
    <location>
        <begin position="462"/>
        <end position="493"/>
    </location>
</feature>
<dbReference type="PROSITE" id="PS00678">
    <property type="entry name" value="WD_REPEATS_1"/>
    <property type="match status" value="2"/>
</dbReference>
<feature type="repeat" description="WD" evidence="3">
    <location>
        <begin position="263"/>
        <end position="298"/>
    </location>
</feature>
<evidence type="ECO:0000256" key="3">
    <source>
        <dbReference type="PROSITE-ProRule" id="PRU00221"/>
    </source>
</evidence>
<evidence type="ECO:0000313" key="6">
    <source>
        <dbReference type="Proteomes" id="UP000011083"/>
    </source>
</evidence>
<feature type="region of interest" description="Disordered" evidence="4">
    <location>
        <begin position="53"/>
        <end position="134"/>
    </location>
</feature>
<feature type="compositionally biased region" description="Basic and acidic residues" evidence="4">
    <location>
        <begin position="112"/>
        <end position="131"/>
    </location>
</feature>
<keyword evidence="2" id="KW-0677">Repeat</keyword>
<dbReference type="InterPro" id="IPR019775">
    <property type="entry name" value="WD40_repeat_CS"/>
</dbReference>
<evidence type="ECO:0000256" key="1">
    <source>
        <dbReference type="ARBA" id="ARBA00022574"/>
    </source>
</evidence>
<dbReference type="Gene3D" id="2.130.10.10">
    <property type="entry name" value="YVTN repeat-like/Quinoprotein amine dehydrogenase"/>
    <property type="match status" value="2"/>
</dbReference>
<dbReference type="InterPro" id="IPR020472">
    <property type="entry name" value="WD40_PAC1"/>
</dbReference>
<dbReference type="KEGG" id="acan:ACA1_182120"/>
<proteinExistence type="predicted"/>
<organism evidence="5 6">
    <name type="scientific">Acanthamoeba castellanii (strain ATCC 30010 / Neff)</name>
    <dbReference type="NCBI Taxonomy" id="1257118"/>
    <lineage>
        <taxon>Eukaryota</taxon>
        <taxon>Amoebozoa</taxon>
        <taxon>Discosea</taxon>
        <taxon>Longamoebia</taxon>
        <taxon>Centramoebida</taxon>
        <taxon>Acanthamoebidae</taxon>
        <taxon>Acanthamoeba</taxon>
    </lineage>
</organism>
<feature type="repeat" description="WD" evidence="3">
    <location>
        <begin position="138"/>
        <end position="179"/>
    </location>
</feature>
<feature type="region of interest" description="Disordered" evidence="4">
    <location>
        <begin position="399"/>
        <end position="428"/>
    </location>
</feature>
<dbReference type="EMBL" id="KB007904">
    <property type="protein sequence ID" value="ELR21311.1"/>
    <property type="molecule type" value="Genomic_DNA"/>
</dbReference>
<dbReference type="VEuPathDB" id="AmoebaDB:ACA1_182120"/>
<keyword evidence="6" id="KW-1185">Reference proteome</keyword>
<dbReference type="Pfam" id="PF00400">
    <property type="entry name" value="WD40"/>
    <property type="match status" value="4"/>
</dbReference>
<feature type="compositionally biased region" description="Basic and acidic residues" evidence="4">
    <location>
        <begin position="416"/>
        <end position="428"/>
    </location>
</feature>
<dbReference type="PROSITE" id="PS50082">
    <property type="entry name" value="WD_REPEATS_2"/>
    <property type="match status" value="4"/>
</dbReference>
<dbReference type="PANTHER" id="PTHR19879">
    <property type="entry name" value="TRANSCRIPTION INITIATION FACTOR TFIID"/>
    <property type="match status" value="1"/>
</dbReference>
<dbReference type="InterPro" id="IPR036322">
    <property type="entry name" value="WD40_repeat_dom_sf"/>
</dbReference>
<name>L8HA46_ACACF</name>
<dbReference type="CDD" id="cd00200">
    <property type="entry name" value="WD40"/>
    <property type="match status" value="1"/>
</dbReference>
<sequence>MATSSSNYYKSHLDNLGKENKQLKQKLDKIERENRDLKKSIYDLTMKYHMATALPGSGHPGATHHHNHVRPKPFNVDQALLPDSPLDSPTLTTEHPHPTPAPTSASAAIKHHLADDAPSERKGRGREDLRRFHSKHTFKGHTGAVYCVGFAPSGRLLASGSFDKSVRLWDLTQQKEVACLAEHQLNVSDLAWAGDSTELLSAGFDSVAKLWDVNRAESIRTFAATGFLQAVQFSPADRNLVFVGSTSKQVLVFDRRQNEPVLTFANDAMVNTIHVYKDGEFFLSGDSEGNIKLWDTKSPGAPLDKVENEEGHKPISHIHLSSTHASEEEEGHYLAVNSFDNVLRVYDRGSGIIGGGKEAAERPLGSKLKLVSSLTGHKNHNWPIKSAFHVGKDYGRTPFKPASDYGIPTTEASEDPSDKKHSQREKSVTDRLMLATGSADNHAYLFDLGLHNEVTGELVQKLEGHTGRVYAVNFHPSEPLLASASADHSIKLWCPKSVPRGY</sequence>
<dbReference type="PROSITE" id="PS50294">
    <property type="entry name" value="WD_REPEATS_REGION"/>
    <property type="match status" value="3"/>
</dbReference>
<keyword evidence="1 3" id="KW-0853">WD repeat</keyword>